<feature type="coiled-coil region" evidence="1">
    <location>
        <begin position="688"/>
        <end position="715"/>
    </location>
</feature>
<keyword evidence="1" id="KW-0175">Coiled coil</keyword>
<keyword evidence="4" id="KW-1185">Reference proteome</keyword>
<gene>
    <name evidence="3" type="ORF">ACHAXA_004431</name>
</gene>
<comment type="caution">
    <text evidence="3">The sequence shown here is derived from an EMBL/GenBank/DDBJ whole genome shotgun (WGS) entry which is preliminary data.</text>
</comment>
<feature type="region of interest" description="Disordered" evidence="2">
    <location>
        <begin position="721"/>
        <end position="767"/>
    </location>
</feature>
<feature type="coiled-coil region" evidence="1">
    <location>
        <begin position="542"/>
        <end position="569"/>
    </location>
</feature>
<protein>
    <submittedName>
        <fullName evidence="3">Uncharacterized protein</fullName>
    </submittedName>
</protein>
<evidence type="ECO:0000256" key="2">
    <source>
        <dbReference type="SAM" id="MobiDB-lite"/>
    </source>
</evidence>
<name>A0ABD3SC19_9STRA</name>
<evidence type="ECO:0000313" key="4">
    <source>
        <dbReference type="Proteomes" id="UP001530377"/>
    </source>
</evidence>
<accession>A0ABD3SC19</accession>
<reference evidence="3 4" key="1">
    <citation type="submission" date="2024-10" db="EMBL/GenBank/DDBJ databases">
        <title>Updated reference genomes for cyclostephanoid diatoms.</title>
        <authorList>
            <person name="Roberts W.R."/>
            <person name="Alverson A.J."/>
        </authorList>
    </citation>
    <scope>NUCLEOTIDE SEQUENCE [LARGE SCALE GENOMIC DNA]</scope>
    <source>
        <strain evidence="3 4">AJA228-03</strain>
    </source>
</reference>
<dbReference type="Proteomes" id="UP001530377">
    <property type="component" value="Unassembled WGS sequence"/>
</dbReference>
<evidence type="ECO:0000313" key="3">
    <source>
        <dbReference type="EMBL" id="KAL3821943.1"/>
    </source>
</evidence>
<feature type="compositionally biased region" description="Basic residues" evidence="2">
    <location>
        <begin position="752"/>
        <end position="767"/>
    </location>
</feature>
<organism evidence="3 4">
    <name type="scientific">Cyclostephanos tholiformis</name>
    <dbReference type="NCBI Taxonomy" id="382380"/>
    <lineage>
        <taxon>Eukaryota</taxon>
        <taxon>Sar</taxon>
        <taxon>Stramenopiles</taxon>
        <taxon>Ochrophyta</taxon>
        <taxon>Bacillariophyta</taxon>
        <taxon>Coscinodiscophyceae</taxon>
        <taxon>Thalassiosirophycidae</taxon>
        <taxon>Stephanodiscales</taxon>
        <taxon>Stephanodiscaceae</taxon>
        <taxon>Cyclostephanos</taxon>
    </lineage>
</organism>
<feature type="coiled-coil region" evidence="1">
    <location>
        <begin position="185"/>
        <end position="262"/>
    </location>
</feature>
<feature type="compositionally biased region" description="Basic and acidic residues" evidence="2">
    <location>
        <begin position="723"/>
        <end position="751"/>
    </location>
</feature>
<sequence>MKEYSPRFNFFCYQRNLGYCLLDLAASRLISNLSEPFVEQMHEGSAFSDKLESLLSFLDDLENNDSCNVDSNNDNRQGIRGVDTTRRACTVLTDVTNSAFGNAKSGYEEGRGDDLHDCILASTKTLTSSKLLANHDKKYIWDEWEETLQDGTMVLLDIEKKMAPSDDPEESSKANATPAYARQQLQQLKAMSEEIQTRASSMKIELEYKTKKVEELHALRVKNESDHVRRMKSIKQEWKTRLEDAKAEHDKVSGEQERTREALALGNSSVEKQIKSLEVEIVKTATSERDMCERIKVEGAQELENAKKNWQQAERDDLKRRDQKLSSKLKQDAAKAIEPKLRKMMENQSCEIERVQREANRELDYYRLELYKRSNEEYKKVTSRFRDDERSRLSHLENEWSVKIDTSRRERDSAMQRIREEYEQRADMMKRQYNAEKTKLDDEHQIHLIEAERDVDMEKKQYCGQHDREMVDMEEEYESKMTQKQKTIEEEFNRWKIQREIELRSEEESKLKEEGDNMKRKAQADIDMVRRKLEEEVQVRLAERTAAEISRLKKQLEQCRGESEALVQKEAEESRLVGDLQTKLSGLLNFVHTRECELLDQERRLLTYEKECKEQLAEIRNEGEKKIAQINSDKASLVVELDKLMTNRPKRIETWAKEMDDLRAKNDGEIRLAESKVGAMLEGKKSALSGASEILLKLRDDTDNLERELDEARKKKLLRPMVNRKECECHQTNDGDGGREDASKPKVEKSKIRQSIKRKLSKSLSKR</sequence>
<evidence type="ECO:0000256" key="1">
    <source>
        <dbReference type="SAM" id="Coils"/>
    </source>
</evidence>
<dbReference type="EMBL" id="JALLPB020000078">
    <property type="protein sequence ID" value="KAL3821943.1"/>
    <property type="molecule type" value="Genomic_DNA"/>
</dbReference>
<dbReference type="AlphaFoldDB" id="A0ABD3SC19"/>
<proteinExistence type="predicted"/>